<protein>
    <recommendedName>
        <fullName evidence="4">PilJ/NarX-like methyl-accepting chemotaxis transducer</fullName>
    </recommendedName>
</protein>
<reference evidence="2 3" key="1">
    <citation type="submission" date="2016-10" db="EMBL/GenBank/DDBJ databases">
        <authorList>
            <person name="de Groot N.N."/>
        </authorList>
    </citation>
    <scope>NUCLEOTIDE SEQUENCE [LARGE SCALE GENOMIC DNA]</scope>
    <source>
        <strain evidence="2 3">DSM 27375</strain>
    </source>
</reference>
<evidence type="ECO:0000313" key="3">
    <source>
        <dbReference type="Proteomes" id="UP000182284"/>
    </source>
</evidence>
<dbReference type="Proteomes" id="UP000182284">
    <property type="component" value="Unassembled WGS sequence"/>
</dbReference>
<dbReference type="RefSeq" id="WP_143026771.1">
    <property type="nucleotide sequence ID" value="NZ_FNBL01000003.1"/>
</dbReference>
<sequence>MPFIRLLFVICLTVVSSLGPLRAAQAETSYDQHVLLIGEQSALGHRLVRSICFAQAGIDVARNRRVIEQTRTKISTALLALTEGTDTISPITNGNIRTQIGSVAMVWKGLDKKAVAFLSGTGLTDEEVLKLTFKSQSLEKLWRNVSQSLELQTSVNQAPEKLARTRIITTATNQSQLLQEAGKEACLIHLAHASQTGQTETAQVESLKGILATFDQNIFDLTFVRPAQSPIAQPDVLEQAAFNTWQDWVGLETLFQGIIEDPNSQDMINLLPDMSFGIEFLDTKLHENIAIFMSL</sequence>
<feature type="signal peptide" evidence="1">
    <location>
        <begin position="1"/>
        <end position="26"/>
    </location>
</feature>
<keyword evidence="1" id="KW-0732">Signal</keyword>
<gene>
    <name evidence="2" type="ORF">SAMN04488117_103184</name>
</gene>
<accession>A0A1G7JRA0</accession>
<dbReference type="AlphaFoldDB" id="A0A1G7JRA0"/>
<organism evidence="2 3">
    <name type="scientific">Celeribacter baekdonensis</name>
    <dbReference type="NCBI Taxonomy" id="875171"/>
    <lineage>
        <taxon>Bacteria</taxon>
        <taxon>Pseudomonadati</taxon>
        <taxon>Pseudomonadota</taxon>
        <taxon>Alphaproteobacteria</taxon>
        <taxon>Rhodobacterales</taxon>
        <taxon>Roseobacteraceae</taxon>
        <taxon>Celeribacter</taxon>
    </lineage>
</organism>
<evidence type="ECO:0008006" key="4">
    <source>
        <dbReference type="Google" id="ProtNLM"/>
    </source>
</evidence>
<evidence type="ECO:0000313" key="2">
    <source>
        <dbReference type="EMBL" id="SDF27324.1"/>
    </source>
</evidence>
<proteinExistence type="predicted"/>
<feature type="chain" id="PRO_5010186840" description="PilJ/NarX-like methyl-accepting chemotaxis transducer" evidence="1">
    <location>
        <begin position="27"/>
        <end position="295"/>
    </location>
</feature>
<name>A0A1G7JRA0_9RHOB</name>
<evidence type="ECO:0000256" key="1">
    <source>
        <dbReference type="SAM" id="SignalP"/>
    </source>
</evidence>
<dbReference type="OrthoDB" id="7876041at2"/>
<dbReference type="EMBL" id="FNBL01000003">
    <property type="protein sequence ID" value="SDF27324.1"/>
    <property type="molecule type" value="Genomic_DNA"/>
</dbReference>